<accession>A0AAW1PRA5</accession>
<keyword evidence="6" id="KW-0206">Cytoskeleton</keyword>
<dbReference type="InterPro" id="IPR039589">
    <property type="entry name" value="TBCC1"/>
</dbReference>
<evidence type="ECO:0000313" key="9">
    <source>
        <dbReference type="EMBL" id="KAK9810967.1"/>
    </source>
</evidence>
<dbReference type="SMART" id="SM00673">
    <property type="entry name" value="CARP"/>
    <property type="match status" value="2"/>
</dbReference>
<evidence type="ECO:0000259" key="8">
    <source>
        <dbReference type="PROSITE" id="PS51329"/>
    </source>
</evidence>
<dbReference type="PANTHER" id="PTHR16052">
    <property type="entry name" value="TBCC DOMAIN-CONTAINING PROTEIN 1"/>
    <property type="match status" value="1"/>
</dbReference>
<feature type="region of interest" description="Disordered" evidence="7">
    <location>
        <begin position="230"/>
        <end position="253"/>
    </location>
</feature>
<dbReference type="Proteomes" id="UP001465755">
    <property type="component" value="Unassembled WGS sequence"/>
</dbReference>
<dbReference type="EMBL" id="JALJOQ010000012">
    <property type="protein sequence ID" value="KAK9810967.1"/>
    <property type="molecule type" value="Genomic_DNA"/>
</dbReference>
<feature type="region of interest" description="Disordered" evidence="7">
    <location>
        <begin position="135"/>
        <end position="160"/>
    </location>
</feature>
<dbReference type="AlphaFoldDB" id="A0AAW1PRA5"/>
<evidence type="ECO:0000256" key="4">
    <source>
        <dbReference type="ARBA" id="ARBA00017559"/>
    </source>
</evidence>
<evidence type="ECO:0000313" key="10">
    <source>
        <dbReference type="Proteomes" id="UP001465755"/>
    </source>
</evidence>
<comment type="caution">
    <text evidence="9">The sequence shown here is derived from an EMBL/GenBank/DDBJ whole genome shotgun (WGS) entry which is preliminary data.</text>
</comment>
<evidence type="ECO:0000256" key="7">
    <source>
        <dbReference type="SAM" id="MobiDB-lite"/>
    </source>
</evidence>
<dbReference type="InterPro" id="IPR012945">
    <property type="entry name" value="Tubulin-bd_cofactor_C_dom"/>
</dbReference>
<dbReference type="PROSITE" id="PS51329">
    <property type="entry name" value="C_CAP_COFACTOR_C"/>
    <property type="match status" value="1"/>
</dbReference>
<comment type="similarity">
    <text evidence="3">Belongs to the TBCC family.</text>
</comment>
<feature type="compositionally biased region" description="Low complexity" evidence="7">
    <location>
        <begin position="543"/>
        <end position="552"/>
    </location>
</feature>
<dbReference type="Gene3D" id="2.160.20.70">
    <property type="match status" value="1"/>
</dbReference>
<evidence type="ECO:0000256" key="1">
    <source>
        <dbReference type="ARBA" id="ARBA00004300"/>
    </source>
</evidence>
<protein>
    <recommendedName>
        <fullName evidence="4">TBCC domain-containing protein 1</fullName>
    </recommendedName>
</protein>
<evidence type="ECO:0000256" key="5">
    <source>
        <dbReference type="ARBA" id="ARBA00022490"/>
    </source>
</evidence>
<organism evidence="9 10">
    <name type="scientific">Symbiochloris irregularis</name>
    <dbReference type="NCBI Taxonomy" id="706552"/>
    <lineage>
        <taxon>Eukaryota</taxon>
        <taxon>Viridiplantae</taxon>
        <taxon>Chlorophyta</taxon>
        <taxon>core chlorophytes</taxon>
        <taxon>Trebouxiophyceae</taxon>
        <taxon>Trebouxiales</taxon>
        <taxon>Trebouxiaceae</taxon>
        <taxon>Symbiochloris</taxon>
    </lineage>
</organism>
<dbReference type="InterPro" id="IPR016098">
    <property type="entry name" value="CAP/MinC_C"/>
</dbReference>
<evidence type="ECO:0000256" key="6">
    <source>
        <dbReference type="ARBA" id="ARBA00023212"/>
    </source>
</evidence>
<proteinExistence type="inferred from homology"/>
<gene>
    <name evidence="9" type="ORF">WJX73_001581</name>
</gene>
<feature type="domain" description="C-CAP/cofactor C-like" evidence="8">
    <location>
        <begin position="328"/>
        <end position="478"/>
    </location>
</feature>
<sequence>MSSPAFAIRREVIEYGALPIASWLGQIDSTAAVLQLLKQLVDAAPSSSGTDRTFISVPALAGCLDVPLQHAKVLVDVLDAVAEERQMLVQKPPGDGSPEADLQPATVDVFAVALFLVAQLYIRQCQRPEAMDVWPDRGPNHGDGAGPASPSRITSPASPVHFQVQKSTNLVRMELQTHIQQHHHMLAGYTDFMIRRAHVLLSLVRSQPASDSNITAQEFDRLALLLRRTVQPDTSSTGTTPADDAAPMDTSPISPRLDDSWCLSACVPLFSDPAHAGNGVPVAALSAWLTENIIDELMPAETMAGGQNAAVSPAAVPTSPLTKVIDLPPAGIAHGPTVDMQGVVKSTIVRGEDSFPAGALRVTDCHDMAAYALAPLQYASVLGCSNCTLVIGAVGRMLRIEGCTKVTLICAAVRVCISSCHECTFYLGVNRPPLLIGLNRFVQLAPYNTGYERLAGHMASAGVAASPNLWDRPVTLALQHGPATPDSHSPSGGQAVSLLNEHPPVQLLPPEKLLPFMIPFLGGRGNLCGGPASFVSTPPSRQSSGDSPPMMSPDLGNLVGLDDGTGNMTQAPPGPFRLPPAYEEAKERKVAAVSELRNAVKQAVLDDARKRELQAVIQAHFKEWLNSSGNMRQVYDLARMEREESS</sequence>
<comment type="subcellular location">
    <subcellularLocation>
        <location evidence="1">Cytoplasm</location>
        <location evidence="1">Cytoskeleton</location>
        <location evidence="1">Microtubule organizing center</location>
        <location evidence="1">Centrosome</location>
    </subcellularLocation>
    <subcellularLocation>
        <location evidence="2">Cytoplasm</location>
        <location evidence="2">Cytoskeleton</location>
        <location evidence="2">Spindle pole</location>
    </subcellularLocation>
</comment>
<evidence type="ECO:0000256" key="2">
    <source>
        <dbReference type="ARBA" id="ARBA00004647"/>
    </source>
</evidence>
<dbReference type="InterPro" id="IPR017901">
    <property type="entry name" value="C-CAP_CF_C-like"/>
</dbReference>
<feature type="region of interest" description="Disordered" evidence="7">
    <location>
        <begin position="531"/>
        <end position="552"/>
    </location>
</feature>
<dbReference type="InterPro" id="IPR006599">
    <property type="entry name" value="CARP_motif"/>
</dbReference>
<feature type="compositionally biased region" description="Polar residues" evidence="7">
    <location>
        <begin position="231"/>
        <end position="240"/>
    </location>
</feature>
<keyword evidence="5" id="KW-0963">Cytoplasm</keyword>
<name>A0AAW1PRA5_9CHLO</name>
<keyword evidence="10" id="KW-1185">Reference proteome</keyword>
<dbReference type="Pfam" id="PF07986">
    <property type="entry name" value="TBCC"/>
    <property type="match status" value="1"/>
</dbReference>
<evidence type="ECO:0000256" key="3">
    <source>
        <dbReference type="ARBA" id="ARBA00008848"/>
    </source>
</evidence>
<dbReference type="PANTHER" id="PTHR16052:SF0">
    <property type="entry name" value="TBCC DOMAIN-CONTAINING PROTEIN 1"/>
    <property type="match status" value="1"/>
</dbReference>
<dbReference type="GO" id="GO:0000922">
    <property type="term" value="C:spindle pole"/>
    <property type="evidence" value="ECO:0007669"/>
    <property type="project" value="UniProtKB-SubCell"/>
</dbReference>
<reference evidence="9 10" key="1">
    <citation type="journal article" date="2024" name="Nat. Commun.">
        <title>Phylogenomics reveals the evolutionary origins of lichenization in chlorophyte algae.</title>
        <authorList>
            <person name="Puginier C."/>
            <person name="Libourel C."/>
            <person name="Otte J."/>
            <person name="Skaloud P."/>
            <person name="Haon M."/>
            <person name="Grisel S."/>
            <person name="Petersen M."/>
            <person name="Berrin J.G."/>
            <person name="Delaux P.M."/>
            <person name="Dal Grande F."/>
            <person name="Keller J."/>
        </authorList>
    </citation>
    <scope>NUCLEOTIDE SEQUENCE [LARGE SCALE GENOMIC DNA]</scope>
    <source>
        <strain evidence="9 10">SAG 2036</strain>
    </source>
</reference>